<feature type="transmembrane region" description="Helical" evidence="2">
    <location>
        <begin position="179"/>
        <end position="202"/>
    </location>
</feature>
<feature type="transmembrane region" description="Helical" evidence="2">
    <location>
        <begin position="315"/>
        <end position="332"/>
    </location>
</feature>
<accession>A0AAE0NJK6</accession>
<dbReference type="AlphaFoldDB" id="A0AAE0NJK6"/>
<feature type="transmembrane region" description="Helical" evidence="2">
    <location>
        <begin position="404"/>
        <end position="424"/>
    </location>
</feature>
<feature type="transmembrane region" description="Helical" evidence="2">
    <location>
        <begin position="436"/>
        <end position="465"/>
    </location>
</feature>
<keyword evidence="2" id="KW-0812">Transmembrane</keyword>
<feature type="transmembrane region" description="Helical" evidence="2">
    <location>
        <begin position="113"/>
        <end position="135"/>
    </location>
</feature>
<dbReference type="Proteomes" id="UP001287356">
    <property type="component" value="Unassembled WGS sequence"/>
</dbReference>
<gene>
    <name evidence="3" type="ORF">B0T24DRAFT_602192</name>
</gene>
<dbReference type="PANTHER" id="PTHR40407">
    <property type="entry name" value="MEMBRANE PROTEIN-LIKE PROTEIN"/>
    <property type="match status" value="1"/>
</dbReference>
<dbReference type="EMBL" id="JAULSN010000001">
    <property type="protein sequence ID" value="KAK3382655.1"/>
    <property type="molecule type" value="Genomic_DNA"/>
</dbReference>
<feature type="transmembrane region" description="Helical" evidence="2">
    <location>
        <begin position="254"/>
        <end position="274"/>
    </location>
</feature>
<keyword evidence="2" id="KW-1133">Transmembrane helix</keyword>
<keyword evidence="2" id="KW-0472">Membrane</keyword>
<name>A0AAE0NJK6_9PEZI</name>
<evidence type="ECO:0000313" key="4">
    <source>
        <dbReference type="Proteomes" id="UP001287356"/>
    </source>
</evidence>
<sequence>MPRRHAKLVVMLPQPAAGVQEMSFAADAAPELEVLEHRPIPKEQNTTAPKPAPPGGRKASARALAPDLLRGALTVLMAMDHNALALRTWPHGTAVNGEMDSAVVHEWNRPVAYFVRTLSHLCAPGFTFLLGMGVVYFGRSRTNLGWSAAQMARHFLVRGVVLTLITEAIGLILTFGQLWFFNIILFALGVDYLLVGLLWLAVARTEQTLAWALLKVLPEKEKDDATEPLLQARGSGDEHAALDRTIMRAADISWHLHNVSLMALAVATIWWNIWLSPTGGHCGAEPHPLLPASSWVCVWFYEVKGPHVLSGLPPLAWLSFAVLGLVYGRVILARAWSTRAIVAGNALAGAAFAGVFVLTRLYRFGNLTEGCLHMPEHDAAAAGANQFLASAYSFFYIAKYPPDVSYWAFSMAGNFALLAVFAALPARPAARALKVLLVFGSSALFFYVIHLFVIFGFGAAARALLGSPASFQDPLDDAPTIGVPSLYVYWAHLTLALALLYPLCQWYGAFKQTKGPNSIWRFF</sequence>
<feature type="transmembrane region" description="Helical" evidence="2">
    <location>
        <begin position="485"/>
        <end position="504"/>
    </location>
</feature>
<evidence type="ECO:0000256" key="1">
    <source>
        <dbReference type="SAM" id="MobiDB-lite"/>
    </source>
</evidence>
<feature type="transmembrane region" description="Helical" evidence="2">
    <location>
        <begin position="338"/>
        <end position="358"/>
    </location>
</feature>
<feature type="region of interest" description="Disordered" evidence="1">
    <location>
        <begin position="37"/>
        <end position="61"/>
    </location>
</feature>
<reference evidence="3" key="2">
    <citation type="submission" date="2023-06" db="EMBL/GenBank/DDBJ databases">
        <authorList>
            <consortium name="Lawrence Berkeley National Laboratory"/>
            <person name="Haridas S."/>
            <person name="Hensen N."/>
            <person name="Bonometti L."/>
            <person name="Westerberg I."/>
            <person name="Brannstrom I.O."/>
            <person name="Guillou S."/>
            <person name="Cros-Aarteil S."/>
            <person name="Calhoun S."/>
            <person name="Kuo A."/>
            <person name="Mondo S."/>
            <person name="Pangilinan J."/>
            <person name="Riley R."/>
            <person name="Labutti K."/>
            <person name="Andreopoulos B."/>
            <person name="Lipzen A."/>
            <person name="Chen C."/>
            <person name="Yanf M."/>
            <person name="Daum C."/>
            <person name="Ng V."/>
            <person name="Clum A."/>
            <person name="Steindorff A."/>
            <person name="Ohm R."/>
            <person name="Martin F."/>
            <person name="Silar P."/>
            <person name="Natvig D."/>
            <person name="Lalanne C."/>
            <person name="Gautier V."/>
            <person name="Ament-Velasquez S.L."/>
            <person name="Kruys A."/>
            <person name="Hutchinson M.I."/>
            <person name="Powell A.J."/>
            <person name="Barry K."/>
            <person name="Miller A.N."/>
            <person name="Grigoriev I.V."/>
            <person name="Debuchy R."/>
            <person name="Gladieux P."/>
            <person name="Thoren M.H."/>
            <person name="Johannesson H."/>
        </authorList>
    </citation>
    <scope>NUCLEOTIDE SEQUENCE</scope>
    <source>
        <strain evidence="3">CBS 958.72</strain>
    </source>
</reference>
<proteinExistence type="predicted"/>
<dbReference type="PANTHER" id="PTHR40407:SF1">
    <property type="entry name" value="HEPARAN-ALPHA-GLUCOSAMINIDE N-ACETYLTRANSFERASE CATALYTIC DOMAIN-CONTAINING PROTEIN"/>
    <property type="match status" value="1"/>
</dbReference>
<feature type="transmembrane region" description="Helical" evidence="2">
    <location>
        <begin position="155"/>
        <end position="173"/>
    </location>
</feature>
<comment type="caution">
    <text evidence="3">The sequence shown here is derived from an EMBL/GenBank/DDBJ whole genome shotgun (WGS) entry which is preliminary data.</text>
</comment>
<evidence type="ECO:0008006" key="5">
    <source>
        <dbReference type="Google" id="ProtNLM"/>
    </source>
</evidence>
<evidence type="ECO:0000313" key="3">
    <source>
        <dbReference type="EMBL" id="KAK3382655.1"/>
    </source>
</evidence>
<reference evidence="3" key="1">
    <citation type="journal article" date="2023" name="Mol. Phylogenet. Evol.">
        <title>Genome-scale phylogeny and comparative genomics of the fungal order Sordariales.</title>
        <authorList>
            <person name="Hensen N."/>
            <person name="Bonometti L."/>
            <person name="Westerberg I."/>
            <person name="Brannstrom I.O."/>
            <person name="Guillou S."/>
            <person name="Cros-Aarteil S."/>
            <person name="Calhoun S."/>
            <person name="Haridas S."/>
            <person name="Kuo A."/>
            <person name="Mondo S."/>
            <person name="Pangilinan J."/>
            <person name="Riley R."/>
            <person name="LaButti K."/>
            <person name="Andreopoulos B."/>
            <person name="Lipzen A."/>
            <person name="Chen C."/>
            <person name="Yan M."/>
            <person name="Daum C."/>
            <person name="Ng V."/>
            <person name="Clum A."/>
            <person name="Steindorff A."/>
            <person name="Ohm R.A."/>
            <person name="Martin F."/>
            <person name="Silar P."/>
            <person name="Natvig D.O."/>
            <person name="Lalanne C."/>
            <person name="Gautier V."/>
            <person name="Ament-Velasquez S.L."/>
            <person name="Kruys A."/>
            <person name="Hutchinson M.I."/>
            <person name="Powell A.J."/>
            <person name="Barry K."/>
            <person name="Miller A.N."/>
            <person name="Grigoriev I.V."/>
            <person name="Debuchy R."/>
            <person name="Gladieux P."/>
            <person name="Hiltunen Thoren M."/>
            <person name="Johannesson H."/>
        </authorList>
    </citation>
    <scope>NUCLEOTIDE SEQUENCE</scope>
    <source>
        <strain evidence="3">CBS 958.72</strain>
    </source>
</reference>
<keyword evidence="4" id="KW-1185">Reference proteome</keyword>
<organism evidence="3 4">
    <name type="scientific">Lasiosphaeria ovina</name>
    <dbReference type="NCBI Taxonomy" id="92902"/>
    <lineage>
        <taxon>Eukaryota</taxon>
        <taxon>Fungi</taxon>
        <taxon>Dikarya</taxon>
        <taxon>Ascomycota</taxon>
        <taxon>Pezizomycotina</taxon>
        <taxon>Sordariomycetes</taxon>
        <taxon>Sordariomycetidae</taxon>
        <taxon>Sordariales</taxon>
        <taxon>Lasiosphaeriaceae</taxon>
        <taxon>Lasiosphaeria</taxon>
    </lineage>
</organism>
<protein>
    <recommendedName>
        <fullName evidence="5">Heparan-alpha-glucosaminide N-acetyltransferase catalytic domain-containing protein</fullName>
    </recommendedName>
</protein>
<evidence type="ECO:0000256" key="2">
    <source>
        <dbReference type="SAM" id="Phobius"/>
    </source>
</evidence>